<evidence type="ECO:0000313" key="2">
    <source>
        <dbReference type="EMBL" id="KAJ1083699.1"/>
    </source>
</evidence>
<sequence>MVFDYRDTDAILQAAYMHGDHTYENATIRFFPDFTLQVQCQRRSFDKVKKVLRSKDIKYMVLFPARLRVVTEGKSWFFATPAEAWDWVGHNRKTLPRGHKDKSCHRPANQRRTGTISNKCIGPGSF</sequence>
<proteinExistence type="predicted"/>
<feature type="compositionally biased region" description="Basic residues" evidence="1">
    <location>
        <begin position="97"/>
        <end position="109"/>
    </location>
</feature>
<comment type="caution">
    <text evidence="2">The sequence shown here is derived from an EMBL/GenBank/DDBJ whole genome shotgun (WGS) entry which is preliminary data.</text>
</comment>
<keyword evidence="3" id="KW-1185">Reference proteome</keyword>
<dbReference type="EMBL" id="JANPWB010000016">
    <property type="protein sequence ID" value="KAJ1083699.1"/>
    <property type="molecule type" value="Genomic_DNA"/>
</dbReference>
<accession>A0AAV7KZ88</accession>
<dbReference type="Proteomes" id="UP001066276">
    <property type="component" value="Chromosome 12"/>
</dbReference>
<organism evidence="2 3">
    <name type="scientific">Pleurodeles waltl</name>
    <name type="common">Iberian ribbed newt</name>
    <dbReference type="NCBI Taxonomy" id="8319"/>
    <lineage>
        <taxon>Eukaryota</taxon>
        <taxon>Metazoa</taxon>
        <taxon>Chordata</taxon>
        <taxon>Craniata</taxon>
        <taxon>Vertebrata</taxon>
        <taxon>Euteleostomi</taxon>
        <taxon>Amphibia</taxon>
        <taxon>Batrachia</taxon>
        <taxon>Caudata</taxon>
        <taxon>Salamandroidea</taxon>
        <taxon>Salamandridae</taxon>
        <taxon>Pleurodelinae</taxon>
        <taxon>Pleurodeles</taxon>
    </lineage>
</organism>
<dbReference type="AlphaFoldDB" id="A0AAV7KZ88"/>
<evidence type="ECO:0000313" key="3">
    <source>
        <dbReference type="Proteomes" id="UP001066276"/>
    </source>
</evidence>
<gene>
    <name evidence="2" type="ORF">NDU88_003854</name>
</gene>
<dbReference type="Gene3D" id="3.30.250.20">
    <property type="entry name" value="L1 transposable element, C-terminal domain"/>
    <property type="match status" value="1"/>
</dbReference>
<reference evidence="2" key="1">
    <citation type="journal article" date="2022" name="bioRxiv">
        <title>Sequencing and chromosome-scale assembly of the giantPleurodeles waltlgenome.</title>
        <authorList>
            <person name="Brown T."/>
            <person name="Elewa A."/>
            <person name="Iarovenko S."/>
            <person name="Subramanian E."/>
            <person name="Araus A.J."/>
            <person name="Petzold A."/>
            <person name="Susuki M."/>
            <person name="Suzuki K.-i.T."/>
            <person name="Hayashi T."/>
            <person name="Toyoda A."/>
            <person name="Oliveira C."/>
            <person name="Osipova E."/>
            <person name="Leigh N.D."/>
            <person name="Simon A."/>
            <person name="Yun M.H."/>
        </authorList>
    </citation>
    <scope>NUCLEOTIDE SEQUENCE</scope>
    <source>
        <strain evidence="2">20211129_DDA</strain>
        <tissue evidence="2">Liver</tissue>
    </source>
</reference>
<evidence type="ECO:0000256" key="1">
    <source>
        <dbReference type="SAM" id="MobiDB-lite"/>
    </source>
</evidence>
<dbReference type="InterPro" id="IPR042566">
    <property type="entry name" value="L1_C"/>
</dbReference>
<feature type="region of interest" description="Disordered" evidence="1">
    <location>
        <begin position="97"/>
        <end position="116"/>
    </location>
</feature>
<protein>
    <submittedName>
        <fullName evidence="2">Uncharacterized protein</fullName>
    </submittedName>
</protein>
<name>A0AAV7KZ88_PLEWA</name>